<dbReference type="RefSeq" id="WP_386196939.1">
    <property type="nucleotide sequence ID" value="NZ_JBHSBC010000058.1"/>
</dbReference>
<comment type="caution">
    <text evidence="1">The sequence shown here is derived from an EMBL/GenBank/DDBJ whole genome shotgun (WGS) entry which is preliminary data.</text>
</comment>
<dbReference type="Proteomes" id="UP001595698">
    <property type="component" value="Unassembled WGS sequence"/>
</dbReference>
<evidence type="ECO:0000313" key="1">
    <source>
        <dbReference type="EMBL" id="MFC3986598.1"/>
    </source>
</evidence>
<sequence length="88" mass="9384">MRSSGTDYVIGGDLTMKATTLSVELRLTYGGVIDDPLGRRAGFLGRARFSRAAFGVAETMGLRGAGVPARPLVPLDQVALGRTCKTWR</sequence>
<organism evidence="1 2">
    <name type="scientific">Streptosporangium jomthongense</name>
    <dbReference type="NCBI Taxonomy" id="1193683"/>
    <lineage>
        <taxon>Bacteria</taxon>
        <taxon>Bacillati</taxon>
        <taxon>Actinomycetota</taxon>
        <taxon>Actinomycetes</taxon>
        <taxon>Streptosporangiales</taxon>
        <taxon>Streptosporangiaceae</taxon>
        <taxon>Streptosporangium</taxon>
    </lineage>
</organism>
<proteinExistence type="predicted"/>
<protein>
    <submittedName>
        <fullName evidence="1">YceI family protein</fullName>
    </submittedName>
</protein>
<dbReference type="SUPFAM" id="SSF101874">
    <property type="entry name" value="YceI-like"/>
    <property type="match status" value="1"/>
</dbReference>
<dbReference type="Gene3D" id="2.40.128.110">
    <property type="entry name" value="Lipid/polyisoprenoid-binding, YceI-like"/>
    <property type="match status" value="1"/>
</dbReference>
<gene>
    <name evidence="1" type="ORF">ACFOYY_41160</name>
</gene>
<keyword evidence="2" id="KW-1185">Reference proteome</keyword>
<reference evidence="2" key="1">
    <citation type="journal article" date="2019" name="Int. J. Syst. Evol. Microbiol.">
        <title>The Global Catalogue of Microorganisms (GCM) 10K type strain sequencing project: providing services to taxonomists for standard genome sequencing and annotation.</title>
        <authorList>
            <consortium name="The Broad Institute Genomics Platform"/>
            <consortium name="The Broad Institute Genome Sequencing Center for Infectious Disease"/>
            <person name="Wu L."/>
            <person name="Ma J."/>
        </authorList>
    </citation>
    <scope>NUCLEOTIDE SEQUENCE [LARGE SCALE GENOMIC DNA]</scope>
    <source>
        <strain evidence="2">TBRC 7912</strain>
    </source>
</reference>
<name>A0ABV8FGI1_9ACTN</name>
<accession>A0ABV8FGI1</accession>
<evidence type="ECO:0000313" key="2">
    <source>
        <dbReference type="Proteomes" id="UP001595698"/>
    </source>
</evidence>
<dbReference type="InterPro" id="IPR036761">
    <property type="entry name" value="TTHA0802/YceI-like_sf"/>
</dbReference>
<dbReference type="EMBL" id="JBHSBC010000058">
    <property type="protein sequence ID" value="MFC3986598.1"/>
    <property type="molecule type" value="Genomic_DNA"/>
</dbReference>